<dbReference type="OrthoDB" id="7350150at2"/>
<keyword evidence="7" id="KW-0813">Transport</keyword>
<dbReference type="RefSeq" id="WP_147851739.1">
    <property type="nucleotide sequence ID" value="NZ_VDUZ01000063.1"/>
</dbReference>
<reference evidence="9 10" key="1">
    <citation type="submission" date="2019-06" db="EMBL/GenBank/DDBJ databases">
        <title>New taxonomy in bacterial strain CC-CFT640, isolated from vineyard.</title>
        <authorList>
            <person name="Lin S.-Y."/>
            <person name="Tsai C.-F."/>
            <person name="Young C.-C."/>
        </authorList>
    </citation>
    <scope>NUCLEOTIDE SEQUENCE [LARGE SCALE GENOMIC DNA]</scope>
    <source>
        <strain evidence="9 10">CC-CFT640</strain>
    </source>
</reference>
<feature type="transmembrane region" description="Helical" evidence="7">
    <location>
        <begin position="58"/>
        <end position="78"/>
    </location>
</feature>
<keyword evidence="10" id="KW-1185">Reference proteome</keyword>
<name>A0A5C8P985_9HYPH</name>
<evidence type="ECO:0000256" key="2">
    <source>
        <dbReference type="ARBA" id="ARBA00022475"/>
    </source>
</evidence>
<dbReference type="Pfam" id="PF06808">
    <property type="entry name" value="DctM"/>
    <property type="match status" value="1"/>
</dbReference>
<dbReference type="GO" id="GO:0022857">
    <property type="term" value="F:transmembrane transporter activity"/>
    <property type="evidence" value="ECO:0007669"/>
    <property type="project" value="UniProtKB-UniRule"/>
</dbReference>
<comment type="caution">
    <text evidence="7">Lacks conserved residue(s) required for the propagation of feature annotation.</text>
</comment>
<dbReference type="NCBIfam" id="TIGR00786">
    <property type="entry name" value="dctM"/>
    <property type="match status" value="1"/>
</dbReference>
<feature type="transmembrane region" description="Helical" evidence="7">
    <location>
        <begin position="170"/>
        <end position="195"/>
    </location>
</feature>
<proteinExistence type="inferred from homology"/>
<dbReference type="InterPro" id="IPR004681">
    <property type="entry name" value="TRAP_DctM"/>
</dbReference>
<feature type="domain" description="TRAP C4-dicarboxylate transport system permease DctM subunit" evidence="8">
    <location>
        <begin position="13"/>
        <end position="417"/>
    </location>
</feature>
<feature type="transmembrane region" description="Helical" evidence="7">
    <location>
        <begin position="99"/>
        <end position="121"/>
    </location>
</feature>
<dbReference type="Proteomes" id="UP000321638">
    <property type="component" value="Unassembled WGS sequence"/>
</dbReference>
<comment type="similarity">
    <text evidence="7">Belongs to the TRAP transporter large permease family.</text>
</comment>
<dbReference type="PIRSF" id="PIRSF006066">
    <property type="entry name" value="HI0050"/>
    <property type="match status" value="1"/>
</dbReference>
<dbReference type="GO" id="GO:0005886">
    <property type="term" value="C:plasma membrane"/>
    <property type="evidence" value="ECO:0007669"/>
    <property type="project" value="UniProtKB-SubCell"/>
</dbReference>
<dbReference type="PANTHER" id="PTHR33362:SF2">
    <property type="entry name" value="TRAP TRANSPORTER LARGE PERMEASE PROTEIN"/>
    <property type="match status" value="1"/>
</dbReference>
<keyword evidence="5 7" id="KW-1133">Transmembrane helix</keyword>
<keyword evidence="2" id="KW-1003">Cell membrane</keyword>
<evidence type="ECO:0000313" key="10">
    <source>
        <dbReference type="Proteomes" id="UP000321638"/>
    </source>
</evidence>
<feature type="transmembrane region" description="Helical" evidence="7">
    <location>
        <begin position="270"/>
        <end position="296"/>
    </location>
</feature>
<protein>
    <recommendedName>
        <fullName evidence="7">TRAP transporter large permease protein</fullName>
    </recommendedName>
</protein>
<dbReference type="AlphaFoldDB" id="A0A5C8P985"/>
<feature type="transmembrane region" description="Helical" evidence="7">
    <location>
        <begin position="357"/>
        <end position="379"/>
    </location>
</feature>
<evidence type="ECO:0000256" key="4">
    <source>
        <dbReference type="ARBA" id="ARBA00022692"/>
    </source>
</evidence>
<dbReference type="PANTHER" id="PTHR33362">
    <property type="entry name" value="SIALIC ACID TRAP TRANSPORTER PERMEASE PROTEIN SIAT-RELATED"/>
    <property type="match status" value="1"/>
</dbReference>
<comment type="function">
    <text evidence="7">Part of the tripartite ATP-independent periplasmic (TRAP) transport system.</text>
</comment>
<comment type="caution">
    <text evidence="9">The sequence shown here is derived from an EMBL/GenBank/DDBJ whole genome shotgun (WGS) entry which is preliminary data.</text>
</comment>
<evidence type="ECO:0000256" key="1">
    <source>
        <dbReference type="ARBA" id="ARBA00004429"/>
    </source>
</evidence>
<keyword evidence="6 7" id="KW-0472">Membrane</keyword>
<evidence type="ECO:0000256" key="5">
    <source>
        <dbReference type="ARBA" id="ARBA00022989"/>
    </source>
</evidence>
<keyword evidence="4 7" id="KW-0812">Transmembrane</keyword>
<evidence type="ECO:0000256" key="7">
    <source>
        <dbReference type="RuleBase" id="RU369079"/>
    </source>
</evidence>
<keyword evidence="3 7" id="KW-0997">Cell inner membrane</keyword>
<evidence type="ECO:0000259" key="8">
    <source>
        <dbReference type="Pfam" id="PF06808"/>
    </source>
</evidence>
<feature type="transmembrane region" description="Helical" evidence="7">
    <location>
        <begin position="399"/>
        <end position="422"/>
    </location>
</feature>
<evidence type="ECO:0000256" key="3">
    <source>
        <dbReference type="ARBA" id="ARBA00022519"/>
    </source>
</evidence>
<dbReference type="EMBL" id="VDUZ01000063">
    <property type="protein sequence ID" value="TXL70226.1"/>
    <property type="molecule type" value="Genomic_DNA"/>
</dbReference>
<feature type="transmembrane region" description="Helical" evidence="7">
    <location>
        <begin position="316"/>
        <end position="345"/>
    </location>
</feature>
<organism evidence="9 10">
    <name type="scientific">Vineibacter terrae</name>
    <dbReference type="NCBI Taxonomy" id="2586908"/>
    <lineage>
        <taxon>Bacteria</taxon>
        <taxon>Pseudomonadati</taxon>
        <taxon>Pseudomonadota</taxon>
        <taxon>Alphaproteobacteria</taxon>
        <taxon>Hyphomicrobiales</taxon>
        <taxon>Vineibacter</taxon>
    </lineage>
</organism>
<dbReference type="InterPro" id="IPR010656">
    <property type="entry name" value="DctM"/>
</dbReference>
<accession>A0A5C8P985</accession>
<feature type="transmembrane region" description="Helical" evidence="7">
    <location>
        <begin position="241"/>
        <end position="258"/>
    </location>
</feature>
<gene>
    <name evidence="9" type="ORF">FHP25_35430</name>
</gene>
<sequence>MSNGLILGLMAFLFLFLGYMGVPVAFAIMAGVLAATLLTPISLASIVGQLFYGIDSEALLAVPFFLLVGELMTSAHVVGRMINLANVMIGHMRGGLAQVVTLFSMFFAGISGSSTADVAVLTRTLAPSMDEEGYDRGFTAALIASASTMANLIPPSIMAVVYGATGNVSIAGLFLGGVVPGVLVGIGLMIYSHFFGPVGRLKPRATLGQLSDAAKASALPLMIPVIIMGGILTGWFTPTEAGMAAVVYILLVAIPFLARQHIRNIPRVFMYTGLLYSIPLITVAAASAFGWMLAYLKGPDVVAAWVEHTAGPDPMLILFLLVGVFIIVGDFVDAVPAIIIFMPIINRLTELGNINAVHMGVCIIVTLAFGLITPPYGITLLMASKFTNVRFSTAMFRSLPLYVVFLATIVFCILFPDVVLWLPKTVLPESVGCFKAPGGAGYICP</sequence>
<comment type="subcellular location">
    <subcellularLocation>
        <location evidence="1 7">Cell inner membrane</location>
        <topology evidence="1 7">Multi-pass membrane protein</topology>
    </subcellularLocation>
</comment>
<comment type="subunit">
    <text evidence="7">The complex comprises the extracytoplasmic solute receptor protein and the two transmembrane proteins.</text>
</comment>
<evidence type="ECO:0000313" key="9">
    <source>
        <dbReference type="EMBL" id="TXL70226.1"/>
    </source>
</evidence>
<evidence type="ECO:0000256" key="6">
    <source>
        <dbReference type="ARBA" id="ARBA00023136"/>
    </source>
</evidence>